<evidence type="ECO:0000256" key="1">
    <source>
        <dbReference type="SAM" id="MobiDB-lite"/>
    </source>
</evidence>
<comment type="caution">
    <text evidence="2">The sequence shown here is derived from an EMBL/GenBank/DDBJ whole genome shotgun (WGS) entry which is preliminary data.</text>
</comment>
<evidence type="ECO:0000313" key="2">
    <source>
        <dbReference type="EMBL" id="KAE8918457.1"/>
    </source>
</evidence>
<feature type="compositionally biased region" description="Acidic residues" evidence="1">
    <location>
        <begin position="40"/>
        <end position="58"/>
    </location>
</feature>
<feature type="region of interest" description="Disordered" evidence="1">
    <location>
        <begin position="1"/>
        <end position="161"/>
    </location>
</feature>
<dbReference type="EMBL" id="QXFZ01005790">
    <property type="protein sequence ID" value="KAE9060078.1"/>
    <property type="molecule type" value="Genomic_DNA"/>
</dbReference>
<protein>
    <submittedName>
        <fullName evidence="2">Uncharacterized protein</fullName>
    </submittedName>
</protein>
<dbReference type="Proteomes" id="UP000441208">
    <property type="component" value="Unassembled WGS sequence"/>
</dbReference>
<accession>A0A6A3DFN1</accession>
<gene>
    <name evidence="3" type="ORF">PF007_g30728</name>
    <name evidence="2" type="ORF">PF009_g31229</name>
</gene>
<proteinExistence type="predicted"/>
<organism evidence="2 4">
    <name type="scientific">Phytophthora fragariae</name>
    <dbReference type="NCBI Taxonomy" id="53985"/>
    <lineage>
        <taxon>Eukaryota</taxon>
        <taxon>Sar</taxon>
        <taxon>Stramenopiles</taxon>
        <taxon>Oomycota</taxon>
        <taxon>Peronosporomycetes</taxon>
        <taxon>Peronosporales</taxon>
        <taxon>Peronosporaceae</taxon>
        <taxon>Phytophthora</taxon>
    </lineage>
</organism>
<name>A0A6A3DFN1_9STRA</name>
<evidence type="ECO:0000313" key="3">
    <source>
        <dbReference type="EMBL" id="KAE9060078.1"/>
    </source>
</evidence>
<dbReference type="EMBL" id="QXGF01005679">
    <property type="protein sequence ID" value="KAE8918457.1"/>
    <property type="molecule type" value="Genomic_DNA"/>
</dbReference>
<dbReference type="Proteomes" id="UP000429523">
    <property type="component" value="Unassembled WGS sequence"/>
</dbReference>
<dbReference type="AlphaFoldDB" id="A0A6A3DFN1"/>
<evidence type="ECO:0000313" key="5">
    <source>
        <dbReference type="Proteomes" id="UP000441208"/>
    </source>
</evidence>
<feature type="compositionally biased region" description="Acidic residues" evidence="1">
    <location>
        <begin position="111"/>
        <end position="126"/>
    </location>
</feature>
<evidence type="ECO:0000313" key="4">
    <source>
        <dbReference type="Proteomes" id="UP000429523"/>
    </source>
</evidence>
<sequence length="195" mass="21553">MDREPPTFNDDIVFSRVQPPFGREAAEASGETEHDRSEEEVPIDEDDSHNDNENDEIGGTESECGHDDTQSNSVIGDDFADGHAHDVQNELPPGNVEEQNSIGEEGPASYNEEDEYDAEGASDDGEQYQAEPLHITGHRRSRDDEESVISGQAEPKRTRTGLVYVADGETEDEELTREFVVYAAIAMVTVKQENP</sequence>
<reference evidence="4 5" key="1">
    <citation type="submission" date="2018-08" db="EMBL/GenBank/DDBJ databases">
        <title>Genomic investigation of the strawberry pathogen Phytophthora fragariae indicates pathogenicity is determined by transcriptional variation in three key races.</title>
        <authorList>
            <person name="Adams T.M."/>
            <person name="Armitage A.D."/>
            <person name="Sobczyk M.K."/>
            <person name="Bates H.J."/>
            <person name="Dunwell J.M."/>
            <person name="Nellist C.F."/>
            <person name="Harrison R.J."/>
        </authorList>
    </citation>
    <scope>NUCLEOTIDE SEQUENCE [LARGE SCALE GENOMIC DNA]</scope>
    <source>
        <strain evidence="3 5">NOV-71</strain>
        <strain evidence="2 4">NOV-9</strain>
    </source>
</reference>